<keyword evidence="10 15" id="KW-0472">Membrane</keyword>
<feature type="compositionally biased region" description="Low complexity" evidence="14">
    <location>
        <begin position="1"/>
        <end position="13"/>
    </location>
</feature>
<feature type="compositionally biased region" description="Polar residues" evidence="14">
    <location>
        <begin position="69"/>
        <end position="79"/>
    </location>
</feature>
<evidence type="ECO:0000256" key="8">
    <source>
        <dbReference type="ARBA" id="ARBA00022989"/>
    </source>
</evidence>
<evidence type="ECO:0000256" key="10">
    <source>
        <dbReference type="ARBA" id="ARBA00023136"/>
    </source>
</evidence>
<dbReference type="PANTHER" id="PTHR47968:SF35">
    <property type="entry name" value="KINESIN-LIKE PROTEIN KIN-7D, MITOCHONDRIAL ISOFORM X1"/>
    <property type="match status" value="1"/>
</dbReference>
<evidence type="ECO:0000313" key="18">
    <source>
        <dbReference type="EMBL" id="CAI0377651.1"/>
    </source>
</evidence>
<dbReference type="Gene3D" id="1.10.238.10">
    <property type="entry name" value="EF-hand"/>
    <property type="match status" value="1"/>
</dbReference>
<keyword evidence="11 12" id="KW-0505">Motor protein</keyword>
<evidence type="ECO:0000259" key="17">
    <source>
        <dbReference type="PROSITE" id="PS50222"/>
    </source>
</evidence>
<dbReference type="InterPro" id="IPR027640">
    <property type="entry name" value="Kinesin-like_fam"/>
</dbReference>
<feature type="transmembrane region" description="Helical" evidence="15">
    <location>
        <begin position="1290"/>
        <end position="1310"/>
    </location>
</feature>
<dbReference type="EMBL" id="CAMGYJ010000002">
    <property type="protein sequence ID" value="CAI0377651.1"/>
    <property type="molecule type" value="Genomic_DNA"/>
</dbReference>
<dbReference type="SMART" id="SM00129">
    <property type="entry name" value="KISc"/>
    <property type="match status" value="1"/>
</dbReference>
<dbReference type="SUPFAM" id="SSF47473">
    <property type="entry name" value="EF-hand"/>
    <property type="match status" value="1"/>
</dbReference>
<dbReference type="SMART" id="SM00054">
    <property type="entry name" value="EFh"/>
    <property type="match status" value="2"/>
</dbReference>
<keyword evidence="9 13" id="KW-0175">Coiled coil</keyword>
<feature type="coiled-coil region" evidence="13">
    <location>
        <begin position="663"/>
        <end position="690"/>
    </location>
</feature>
<dbReference type="InterPro" id="IPR019821">
    <property type="entry name" value="Kinesin_motor_CS"/>
</dbReference>
<feature type="compositionally biased region" description="Low complexity" evidence="14">
    <location>
        <begin position="43"/>
        <end position="54"/>
    </location>
</feature>
<dbReference type="InterPro" id="IPR004837">
    <property type="entry name" value="NaCa_Exmemb"/>
</dbReference>
<keyword evidence="7 12" id="KW-0067">ATP-binding</keyword>
<gene>
    <name evidence="18" type="ORF">LITE_LOCUS1540</name>
</gene>
<evidence type="ECO:0000256" key="5">
    <source>
        <dbReference type="ARBA" id="ARBA00022741"/>
    </source>
</evidence>
<dbReference type="InterPro" id="IPR018247">
    <property type="entry name" value="EF_Hand_1_Ca_BS"/>
</dbReference>
<dbReference type="GO" id="GO:0005509">
    <property type="term" value="F:calcium ion binding"/>
    <property type="evidence" value="ECO:0007669"/>
    <property type="project" value="InterPro"/>
</dbReference>
<dbReference type="InterPro" id="IPR036961">
    <property type="entry name" value="Kinesin_motor_dom_sf"/>
</dbReference>
<feature type="domain" description="Kinesin motor" evidence="16">
    <location>
        <begin position="121"/>
        <end position="438"/>
    </location>
</feature>
<sequence>MASSSRTRSSSPFSHRKPAPSPYSSTSSASSYMSSSNRLMPRSCSSSASSYYNSIGGGGGGSGGYSGARSMTPSRSQSDSMYLGSSSRGGYGGSRTPVPVGYGSEELLAAESLEAPRSGESISVTIRFRPLSEREFQRGDEIAWYADGDKMVRNEYNPASAYAFDKVFGPHTITQDVYDIAAKPVVKNAMEGINGTVFAYGVTSSGKTFTMHGDQSAPGIIPLAIKDVFSMIQDTPGREFLLRVSYLEIYNEVINDLLDPTGQNLRVREDAQGTYVEGIKEEVVLSPGHALSFIAAGEEHRHVGSNNFNLFSSRSHTIFTLMIESSAHGDEYDGVVFSQLNLIDLAGSESSKTETTGLRRKEGAYINKSLLTLGTVIGKLSEGRASHVPYRDSKLTRLLQSSLSGHGHVSLICTVTPASSNLEETHNTLKFASRAKRVEIYASRNKIIDEKSLIKKYQREISTLKEELDQLRSGMVVGVSHEEILSLKQKLEEGQVKMQSRLEEEEEAKAALMSRIQRLTKLILVSTKNSIPGLGDVPAHHRSLSDDKLDVLRDGTLLMDSENKNSPSSVNAMSSDLSHESKLRRSSSKWNEELSPGCSAVAESTAGGLVSSSILATELTQDQMDLLVEQVKMLAGEIALGTSTMKRLVEQSVTDPENSKPQIQNLEREIQEKRRQMRALEQRIIESGEASIANGSLVDMQQTVMRLMTQHNEKAFELEIKSADNRILQEQLQNKCLENKELQEKVNLLEQHLASLSGDKSSLPSSQSVPEEFVDELKKKIQSQEISNEKLKIHQVQLSEDNSGLRVQNQKLAEEASYAKELASAAAVELKNLAGEVTKLSLQNAKLEKELLAARESLHSRGAAQNGGGRNGLRSGRKGRFSSGRGPNEMALHSDDFDSWDLDPNDMRMELQARKQREAALEAALAEKEIIEHEYRKRADEARRREESLENDLANMWVLVAKLKKDGGNVPELSTDERPIDTGNRLGEPEPNGFDDGSVLKERQVIDDPKPADEMPKEEPLVLRLKARMQEMKEKELKHNGNGDANSHICKCVNPAPLLVRSAQSAEQRLQIGFLHLLLENIPGVAPPNEDYFGTSVGQKNVYIPDVQASVAYTGASLVPECKIVQYEKNQSKMAKQFSSFSIPIIIFLVLLTWRGHSRQISIQNDESMLSDGVTDGIHHQQQSSLIQMPSSSGSSNAAGCHETYGFLPCTQTVFGNVFLIVVYGYLMFLAAKLLSAGSEVLLQILGPGIVGGLFLPVLGSLPDAAIILASGLSGSKLAAQSQVSVGMGLMAGSNVMLLTVLWGSCLIVGKLDITASTSTASGNPRTLSLTELGVATDIWTCYGARIMLISLLPFIIVQLPQVFNAQNGNNIAVVVSLVVAICMLISYSLYQEVQFLTQASLIQRDRLFAIMDENSDGYLTANELRALVIGIQLEERHTDIDDAVYHVLKEFDTSHDTLIDKDEFTKGVSKWLEKAKNSAMYGHRSQTLKLLLDFEECTKNEEGILGGGNEGSNSTPPENMLWDTAKAGLILLSGTLIAALVAEPLVDAVNNFSTASRIPPFFVSFVILPFASSSEIVSVLIFASKKNMRAASLAYSEIYGSVTMSNLLSLSVFLGLVYYRDLEWNFSAQVLIILVVCITMGLLASFRTKFPLWMSLVAFGLYPVSLLLAYVLDYVVGWA</sequence>
<dbReference type="PROSITE" id="PS50222">
    <property type="entry name" value="EF_HAND_2"/>
    <property type="match status" value="2"/>
</dbReference>
<dbReference type="SUPFAM" id="SSF52540">
    <property type="entry name" value="P-loop containing nucleoside triphosphate hydrolases"/>
    <property type="match status" value="1"/>
</dbReference>
<dbReference type="Proteomes" id="UP001154282">
    <property type="component" value="Unassembled WGS sequence"/>
</dbReference>
<name>A0AAV0GY86_9ROSI</name>
<feature type="binding site" evidence="12">
    <location>
        <begin position="201"/>
        <end position="208"/>
    </location>
    <ligand>
        <name>ATP</name>
        <dbReference type="ChEBI" id="CHEBI:30616"/>
    </ligand>
</feature>
<feature type="transmembrane region" description="Helical" evidence="15">
    <location>
        <begin position="1653"/>
        <end position="1677"/>
    </location>
</feature>
<dbReference type="GO" id="GO:0016020">
    <property type="term" value="C:membrane"/>
    <property type="evidence" value="ECO:0007669"/>
    <property type="project" value="UniProtKB-SubCell"/>
</dbReference>
<feature type="coiled-coil region" evidence="13">
    <location>
        <begin position="447"/>
        <end position="522"/>
    </location>
</feature>
<evidence type="ECO:0000256" key="3">
    <source>
        <dbReference type="ARBA" id="ARBA00022692"/>
    </source>
</evidence>
<keyword evidence="3 15" id="KW-0812">Transmembrane</keyword>
<feature type="region of interest" description="Disordered" evidence="14">
    <location>
        <begin position="859"/>
        <end position="897"/>
    </location>
</feature>
<dbReference type="GO" id="GO:0055085">
    <property type="term" value="P:transmembrane transport"/>
    <property type="evidence" value="ECO:0007669"/>
    <property type="project" value="InterPro"/>
</dbReference>
<protein>
    <submittedName>
        <fullName evidence="18">Uncharacterized protein</fullName>
    </submittedName>
</protein>
<feature type="compositionally biased region" description="Low complexity" evidence="14">
    <location>
        <begin position="22"/>
        <end position="36"/>
    </location>
</feature>
<evidence type="ECO:0000256" key="14">
    <source>
        <dbReference type="SAM" id="MobiDB-lite"/>
    </source>
</evidence>
<evidence type="ECO:0000256" key="7">
    <source>
        <dbReference type="ARBA" id="ARBA00022840"/>
    </source>
</evidence>
<evidence type="ECO:0000256" key="15">
    <source>
        <dbReference type="SAM" id="Phobius"/>
    </source>
</evidence>
<comment type="similarity">
    <text evidence="2">Belongs to the TRAFAC class myosin-kinesin ATPase superfamily. Kinesin family. KIN-7 subfamily.</text>
</comment>
<feature type="transmembrane region" description="Helical" evidence="15">
    <location>
        <begin position="1562"/>
        <end position="1584"/>
    </location>
</feature>
<feature type="compositionally biased region" description="Polar residues" evidence="14">
    <location>
        <begin position="564"/>
        <end position="576"/>
    </location>
</feature>
<accession>A0AAV0GY86</accession>
<dbReference type="GO" id="GO:0005874">
    <property type="term" value="C:microtubule"/>
    <property type="evidence" value="ECO:0007669"/>
    <property type="project" value="UniProtKB-KW"/>
</dbReference>
<feature type="domain" description="EF-hand" evidence="17">
    <location>
        <begin position="1400"/>
        <end position="1435"/>
    </location>
</feature>
<dbReference type="InterPro" id="IPR001752">
    <property type="entry name" value="Kinesin_motor_dom"/>
</dbReference>
<evidence type="ECO:0000313" key="19">
    <source>
        <dbReference type="Proteomes" id="UP001154282"/>
    </source>
</evidence>
<evidence type="ECO:0000256" key="13">
    <source>
        <dbReference type="SAM" id="Coils"/>
    </source>
</evidence>
<dbReference type="PRINTS" id="PR00380">
    <property type="entry name" value="KINESINHEAVY"/>
</dbReference>
<feature type="region of interest" description="Disordered" evidence="14">
    <location>
        <begin position="1"/>
        <end position="98"/>
    </location>
</feature>
<evidence type="ECO:0000256" key="6">
    <source>
        <dbReference type="ARBA" id="ARBA00022837"/>
    </source>
</evidence>
<comment type="subcellular location">
    <subcellularLocation>
        <location evidence="1">Membrane</location>
        <topology evidence="1">Multi-pass membrane protein</topology>
    </subcellularLocation>
</comment>
<feature type="region of interest" description="Disordered" evidence="14">
    <location>
        <begin position="559"/>
        <end position="593"/>
    </location>
</feature>
<feature type="transmembrane region" description="Helical" evidence="15">
    <location>
        <begin position="1627"/>
        <end position="1647"/>
    </location>
</feature>
<feature type="compositionally biased region" description="Gly residues" evidence="14">
    <location>
        <begin position="55"/>
        <end position="66"/>
    </location>
</feature>
<feature type="coiled-coil region" evidence="13">
    <location>
        <begin position="830"/>
        <end position="857"/>
    </location>
</feature>
<dbReference type="FunFam" id="3.40.850.10:FF:000014">
    <property type="entry name" value="Kinesin-like protein KIN-7G"/>
    <property type="match status" value="1"/>
</dbReference>
<dbReference type="PROSITE" id="PS00018">
    <property type="entry name" value="EF_HAND_1"/>
    <property type="match status" value="1"/>
</dbReference>
<feature type="transmembrane region" description="Helical" evidence="15">
    <location>
        <begin position="1241"/>
        <end position="1269"/>
    </location>
</feature>
<feature type="transmembrane region" description="Helical" evidence="15">
    <location>
        <begin position="1372"/>
        <end position="1391"/>
    </location>
</feature>
<keyword evidence="4" id="KW-0493">Microtubule</keyword>
<organism evidence="18 19">
    <name type="scientific">Linum tenue</name>
    <dbReference type="NCBI Taxonomy" id="586396"/>
    <lineage>
        <taxon>Eukaryota</taxon>
        <taxon>Viridiplantae</taxon>
        <taxon>Streptophyta</taxon>
        <taxon>Embryophyta</taxon>
        <taxon>Tracheophyta</taxon>
        <taxon>Spermatophyta</taxon>
        <taxon>Magnoliopsida</taxon>
        <taxon>eudicotyledons</taxon>
        <taxon>Gunneridae</taxon>
        <taxon>Pentapetalae</taxon>
        <taxon>rosids</taxon>
        <taxon>fabids</taxon>
        <taxon>Malpighiales</taxon>
        <taxon>Linaceae</taxon>
        <taxon>Linum</taxon>
    </lineage>
</organism>
<dbReference type="InterPro" id="IPR002048">
    <property type="entry name" value="EF_hand_dom"/>
</dbReference>
<evidence type="ECO:0000256" key="11">
    <source>
        <dbReference type="ARBA" id="ARBA00023175"/>
    </source>
</evidence>
<dbReference type="CDD" id="cd00051">
    <property type="entry name" value="EFh"/>
    <property type="match status" value="1"/>
</dbReference>
<feature type="transmembrane region" description="Helical" evidence="15">
    <location>
        <begin position="1599"/>
        <end position="1620"/>
    </location>
</feature>
<dbReference type="CDD" id="cd01374">
    <property type="entry name" value="KISc_CENP_E"/>
    <property type="match status" value="1"/>
</dbReference>
<dbReference type="Pfam" id="PF00225">
    <property type="entry name" value="Kinesin"/>
    <property type="match status" value="1"/>
</dbReference>
<feature type="coiled-coil region" evidence="13">
    <location>
        <begin position="914"/>
        <end position="952"/>
    </location>
</feature>
<keyword evidence="5 12" id="KW-0547">Nucleotide-binding</keyword>
<dbReference type="PROSITE" id="PS50067">
    <property type="entry name" value="KINESIN_MOTOR_2"/>
    <property type="match status" value="1"/>
</dbReference>
<feature type="transmembrane region" description="Helical" evidence="15">
    <location>
        <begin position="1214"/>
        <end position="1235"/>
    </location>
</feature>
<reference evidence="18" key="1">
    <citation type="submission" date="2022-08" db="EMBL/GenBank/DDBJ databases">
        <authorList>
            <person name="Gutierrez-Valencia J."/>
        </authorList>
    </citation>
    <scope>NUCLEOTIDE SEQUENCE</scope>
</reference>
<dbReference type="PANTHER" id="PTHR47968">
    <property type="entry name" value="CENTROMERE PROTEIN E"/>
    <property type="match status" value="1"/>
</dbReference>
<evidence type="ECO:0000256" key="9">
    <source>
        <dbReference type="ARBA" id="ARBA00023054"/>
    </source>
</evidence>
<keyword evidence="6" id="KW-0106">Calcium</keyword>
<keyword evidence="19" id="KW-1185">Reference proteome</keyword>
<feature type="domain" description="EF-hand" evidence="17">
    <location>
        <begin position="1440"/>
        <end position="1475"/>
    </location>
</feature>
<feature type="coiled-coil region" evidence="13">
    <location>
        <begin position="720"/>
        <end position="794"/>
    </location>
</feature>
<dbReference type="PROSITE" id="PS00411">
    <property type="entry name" value="KINESIN_MOTOR_1"/>
    <property type="match status" value="1"/>
</dbReference>
<evidence type="ECO:0000256" key="4">
    <source>
        <dbReference type="ARBA" id="ARBA00022701"/>
    </source>
</evidence>
<dbReference type="GO" id="GO:0008017">
    <property type="term" value="F:microtubule binding"/>
    <property type="evidence" value="ECO:0007669"/>
    <property type="project" value="InterPro"/>
</dbReference>
<evidence type="ECO:0000256" key="1">
    <source>
        <dbReference type="ARBA" id="ARBA00004141"/>
    </source>
</evidence>
<evidence type="ECO:0000256" key="12">
    <source>
        <dbReference type="PROSITE-ProRule" id="PRU00283"/>
    </source>
</evidence>
<dbReference type="Gene3D" id="3.40.850.10">
    <property type="entry name" value="Kinesin motor domain"/>
    <property type="match status" value="1"/>
</dbReference>
<dbReference type="GO" id="GO:0003777">
    <property type="term" value="F:microtubule motor activity"/>
    <property type="evidence" value="ECO:0007669"/>
    <property type="project" value="InterPro"/>
</dbReference>
<dbReference type="GO" id="GO:0005524">
    <property type="term" value="F:ATP binding"/>
    <property type="evidence" value="ECO:0007669"/>
    <property type="project" value="UniProtKB-UniRule"/>
</dbReference>
<dbReference type="Pfam" id="PF01699">
    <property type="entry name" value="Na_Ca_ex"/>
    <property type="match status" value="2"/>
</dbReference>
<evidence type="ECO:0000256" key="2">
    <source>
        <dbReference type="ARBA" id="ARBA00007310"/>
    </source>
</evidence>
<dbReference type="InterPro" id="IPR011992">
    <property type="entry name" value="EF-hand-dom_pair"/>
</dbReference>
<dbReference type="GO" id="GO:0007018">
    <property type="term" value="P:microtubule-based movement"/>
    <property type="evidence" value="ECO:0007669"/>
    <property type="project" value="InterPro"/>
</dbReference>
<feature type="transmembrane region" description="Helical" evidence="15">
    <location>
        <begin position="1343"/>
        <end position="1360"/>
    </location>
</feature>
<dbReference type="Pfam" id="PF13499">
    <property type="entry name" value="EF-hand_7"/>
    <property type="match status" value="1"/>
</dbReference>
<keyword evidence="8 15" id="KW-1133">Transmembrane helix</keyword>
<proteinExistence type="inferred from homology"/>
<feature type="transmembrane region" description="Helical" evidence="15">
    <location>
        <begin position="1528"/>
        <end position="1550"/>
    </location>
</feature>
<feature type="region of interest" description="Disordered" evidence="14">
    <location>
        <begin position="969"/>
        <end position="997"/>
    </location>
</feature>
<comment type="caution">
    <text evidence="18">The sequence shown here is derived from an EMBL/GenBank/DDBJ whole genome shotgun (WGS) entry which is preliminary data.</text>
</comment>
<dbReference type="InterPro" id="IPR027417">
    <property type="entry name" value="P-loop_NTPase"/>
</dbReference>
<evidence type="ECO:0000259" key="16">
    <source>
        <dbReference type="PROSITE" id="PS50067"/>
    </source>
</evidence>